<evidence type="ECO:0000256" key="2">
    <source>
        <dbReference type="SAM" id="SignalP"/>
    </source>
</evidence>
<dbReference type="EMBL" id="PIPW01000002">
    <property type="protein sequence ID" value="RUO52979.1"/>
    <property type="molecule type" value="Genomic_DNA"/>
</dbReference>
<protein>
    <recommendedName>
        <fullName evidence="3">DUF6701 domain-containing protein</fullName>
    </recommendedName>
</protein>
<evidence type="ECO:0000313" key="4">
    <source>
        <dbReference type="EMBL" id="RUO52979.1"/>
    </source>
</evidence>
<gene>
    <name evidence="4" type="ORF">CWI69_08085</name>
</gene>
<proteinExistence type="predicted"/>
<name>A0A432XW97_9GAMM</name>
<comment type="caution">
    <text evidence="4">The sequence shown here is derived from an EMBL/GenBank/DDBJ whole genome shotgun (WGS) entry which is preliminary data.</text>
</comment>
<feature type="chain" id="PRO_5019170514" description="DUF6701 domain-containing protein" evidence="2">
    <location>
        <begin position="33"/>
        <end position="994"/>
    </location>
</feature>
<reference evidence="5" key="1">
    <citation type="journal article" date="2018" name="Front. Microbiol.">
        <title>Genome-Based Analysis Reveals the Taxonomy and Diversity of the Family Idiomarinaceae.</title>
        <authorList>
            <person name="Liu Y."/>
            <person name="Lai Q."/>
            <person name="Shao Z."/>
        </authorList>
    </citation>
    <scope>NUCLEOTIDE SEQUENCE [LARGE SCALE GENOMIC DNA]</scope>
    <source>
        <strain evidence="5">BH195</strain>
    </source>
</reference>
<keyword evidence="5" id="KW-1185">Reference proteome</keyword>
<feature type="region of interest" description="Disordered" evidence="1">
    <location>
        <begin position="66"/>
        <end position="85"/>
    </location>
</feature>
<dbReference type="OrthoDB" id="9790247at2"/>
<keyword evidence="2" id="KW-0732">Signal</keyword>
<feature type="domain" description="DUF6701" evidence="3">
    <location>
        <begin position="395"/>
        <end position="985"/>
    </location>
</feature>
<dbReference type="AlphaFoldDB" id="A0A432XW97"/>
<feature type="signal peptide" evidence="2">
    <location>
        <begin position="1"/>
        <end position="32"/>
    </location>
</feature>
<dbReference type="Pfam" id="PF20419">
    <property type="entry name" value="DUF6701"/>
    <property type="match status" value="1"/>
</dbReference>
<organism evidence="4 5">
    <name type="scientific">Pseudidiomarina halophila</name>
    <dbReference type="NCBI Taxonomy" id="1449799"/>
    <lineage>
        <taxon>Bacteria</taxon>
        <taxon>Pseudomonadati</taxon>
        <taxon>Pseudomonadota</taxon>
        <taxon>Gammaproteobacteria</taxon>
        <taxon>Alteromonadales</taxon>
        <taxon>Idiomarinaceae</taxon>
        <taxon>Pseudidiomarina</taxon>
    </lineage>
</organism>
<evidence type="ECO:0000259" key="3">
    <source>
        <dbReference type="Pfam" id="PF20419"/>
    </source>
</evidence>
<dbReference type="Proteomes" id="UP000287198">
    <property type="component" value="Unassembled WGS sequence"/>
</dbReference>
<sequence length="994" mass="104133">MRLSKALQPVVVGLISTVLGFTLLSVTPTAQAQSSPSPTQCDQFGNLLDYGIIGEGGFDYGNNSEINGNPINGSGNTPTPEGQVDTVDLVFPPLNPSTFPDGQTGGPDLTNATGIAPGSYGTIETDTRGNATPLVSFSGGTYYIEELIFNGRDSTAELAPGDYFIERLELDNNTYINIVPQEQVRLYVRDYIIGDNNIFVNSSGPVGDMLVYLYDNAYVDLGNFNEGGASNTVVNFNGLIYSPYASTSVTLGNNNNYQGAILTPGTVSVGANTNFNYSPEVQDELYDAIGCEPTSSIHHLRIRHPESIVSCYSAVVEVLACADANCSQLYAGNVAVDLNAGANGPTWQGGNVTSSSGANATLNFTNGSGVAGLQWVAGGTATLSAPASSPAPTAPTQCVNSSGTVATNCSLTFTTAGLVITAADGQSVIPGQHAGIPFDTVLRAVQTNTTTGACEARVSGNQAVELAVECTNPLTCQAGQAYSVNGNQLPLNDAGTTLNYASVNLTFDSAGAVTLNNNYSDVGLLQMHARLNLAAEPSAAEGSIDDPDTTLLGTSLNDYVVKPHTLSVVALDENDQLWNATTATGPGFVAAGEAFSMVVQSRNASGDVTPNFGNEVSPVGVSASFVSMAYPLPADASSDGSKLIINNPFSPSSTITAAYQTDNATWLEAGTVNLQAALAGNDYLGGGDALQRPASPVGRFYPHHFALINSSLNNSCTAFTYMSQAAAGLDFLVEAQALNGQRLRNYDNDTANYANTAVLQSVARNTPADQPGDNFATRWQATLPEVWNAGQLLASATDAGLTKRSDEKPDGPFAQLEVGLQIASEMDTRDFPASAKTLVTLSGDAVPLSGSLELRYGRLVLDNSYGPETENLPVALRAEYWNGDLFTTHGLDQCTGYAPAELAIVSYIDPITTTADGASGTLIEGTVGTSPLFWQAPTSTPAQGEFIFEFNAPDYLEYPWQDADGNNFNDPRAFGGFGLYRGNTRKATEKDLTQ</sequence>
<dbReference type="InterPro" id="IPR046524">
    <property type="entry name" value="DUF6701"/>
</dbReference>
<feature type="compositionally biased region" description="Polar residues" evidence="1">
    <location>
        <begin position="66"/>
        <end position="80"/>
    </location>
</feature>
<evidence type="ECO:0000256" key="1">
    <source>
        <dbReference type="SAM" id="MobiDB-lite"/>
    </source>
</evidence>
<dbReference type="RefSeq" id="WP_126763607.1">
    <property type="nucleotide sequence ID" value="NZ_JBHLTZ010000012.1"/>
</dbReference>
<accession>A0A432XW97</accession>
<evidence type="ECO:0000313" key="5">
    <source>
        <dbReference type="Proteomes" id="UP000287198"/>
    </source>
</evidence>